<evidence type="ECO:0000256" key="1">
    <source>
        <dbReference type="SAM" id="MobiDB-lite"/>
    </source>
</evidence>
<feature type="compositionally biased region" description="Basic residues" evidence="1">
    <location>
        <begin position="234"/>
        <end position="256"/>
    </location>
</feature>
<accession>A0A6C0JZI2</accession>
<reference evidence="2" key="1">
    <citation type="journal article" date="2020" name="Nature">
        <title>Giant virus diversity and host interactions through global metagenomics.</title>
        <authorList>
            <person name="Schulz F."/>
            <person name="Roux S."/>
            <person name="Paez-Espino D."/>
            <person name="Jungbluth S."/>
            <person name="Walsh D.A."/>
            <person name="Denef V.J."/>
            <person name="McMahon K.D."/>
            <person name="Konstantinidis K.T."/>
            <person name="Eloe-Fadrosh E.A."/>
            <person name="Kyrpides N.C."/>
            <person name="Woyke T."/>
        </authorList>
    </citation>
    <scope>NUCLEOTIDE SEQUENCE</scope>
    <source>
        <strain evidence="2">GVMAG-S-1074260-58</strain>
    </source>
</reference>
<name>A0A6C0JZI2_9ZZZZ</name>
<dbReference type="EMBL" id="MN740708">
    <property type="protein sequence ID" value="QHU09308.1"/>
    <property type="molecule type" value="Genomic_DNA"/>
</dbReference>
<protein>
    <submittedName>
        <fullName evidence="2">Uncharacterized protein</fullName>
    </submittedName>
</protein>
<sequence>MAAPIQLFINSVQIGEIEKNAHSIVDHFTRHKILGEDYTLGVEVLPKYLNKVEMRRQITSVSVTFYIDLTKDISEDKPPSEYNNFCSGLYFNTKERGDPMFVSHISYIKSFGNRVGMLLSHLQILLAIKVKCPYIELENMTDVPERAAHNLYRMFTPYASTYEERRSIQAQDLSSQLLSTEGNMRLIIDKGTMNNWIKQIRTISQTIRVDNPPWHSNAKIELLTYLRQETQYGGKRKTKRRKTKRRKTKKRFTRKR</sequence>
<feature type="region of interest" description="Disordered" evidence="1">
    <location>
        <begin position="231"/>
        <end position="256"/>
    </location>
</feature>
<organism evidence="2">
    <name type="scientific">viral metagenome</name>
    <dbReference type="NCBI Taxonomy" id="1070528"/>
    <lineage>
        <taxon>unclassified sequences</taxon>
        <taxon>metagenomes</taxon>
        <taxon>organismal metagenomes</taxon>
    </lineage>
</organism>
<dbReference type="AlphaFoldDB" id="A0A6C0JZI2"/>
<proteinExistence type="predicted"/>
<evidence type="ECO:0000313" key="2">
    <source>
        <dbReference type="EMBL" id="QHU09308.1"/>
    </source>
</evidence>